<dbReference type="SMART" id="SM00260">
    <property type="entry name" value="CheW"/>
    <property type="match status" value="1"/>
</dbReference>
<dbReference type="SUPFAM" id="SSF50341">
    <property type="entry name" value="CheW-like"/>
    <property type="match status" value="1"/>
</dbReference>
<evidence type="ECO:0000313" key="3">
    <source>
        <dbReference type="Proteomes" id="UP000319837"/>
    </source>
</evidence>
<dbReference type="PANTHER" id="PTHR22617:SF23">
    <property type="entry name" value="CHEMOTAXIS PROTEIN CHEW"/>
    <property type="match status" value="1"/>
</dbReference>
<comment type="caution">
    <text evidence="2">The sequence shown here is derived from an EMBL/GenBank/DDBJ whole genome shotgun (WGS) entry which is preliminary data.</text>
</comment>
<sequence length="157" mass="17570">MEAIDKAVIFQVGSGEYAISIQNVISIEKEENITSVAQLPSYVIGITKVRDELIPVIDLENILYNKTSSSSEHNRLIVIRQEELSFAVLVHAAKEIIDVKAEMVKQAGLSVYQKTSYFTGVLNIEDDRLIMMIDPKNLLDSLAGLNDIKDYMNKQPV</sequence>
<feature type="domain" description="CheW-like" evidence="1">
    <location>
        <begin position="4"/>
        <end position="144"/>
    </location>
</feature>
<dbReference type="AlphaFoldDB" id="A0A553SQ37"/>
<organism evidence="2 3">
    <name type="scientific">Niallia circulans</name>
    <name type="common">Bacillus circulans</name>
    <dbReference type="NCBI Taxonomy" id="1397"/>
    <lineage>
        <taxon>Bacteria</taxon>
        <taxon>Bacillati</taxon>
        <taxon>Bacillota</taxon>
        <taxon>Bacilli</taxon>
        <taxon>Bacillales</taxon>
        <taxon>Bacillaceae</taxon>
        <taxon>Niallia</taxon>
    </lineage>
</organism>
<dbReference type="Pfam" id="PF01584">
    <property type="entry name" value="CheW"/>
    <property type="match status" value="1"/>
</dbReference>
<proteinExistence type="predicted"/>
<dbReference type="Proteomes" id="UP000319837">
    <property type="component" value="Unassembled WGS sequence"/>
</dbReference>
<dbReference type="GO" id="GO:0005829">
    <property type="term" value="C:cytosol"/>
    <property type="evidence" value="ECO:0007669"/>
    <property type="project" value="TreeGrafter"/>
</dbReference>
<gene>
    <name evidence="2" type="ORF">CEQ21_19650</name>
</gene>
<accession>A0A553SQ37</accession>
<reference evidence="3" key="1">
    <citation type="submission" date="2018-10" db="EMBL/GenBank/DDBJ databases">
        <title>FDA dAtabase for Regulatory Grade micrObial Sequences (FDA-ARGOS): Supporting development and validation of Infectious Disease Dx tests.</title>
        <authorList>
            <person name="Minogue T."/>
            <person name="Wolcott M."/>
            <person name="Wasieloski L."/>
            <person name="Aguilar W."/>
            <person name="Moore D."/>
            <person name="Tallon L."/>
            <person name="Sadzewicz L."/>
            <person name="Sengamalay N."/>
            <person name="Ott S."/>
            <person name="Godinez A."/>
            <person name="Nagaraj S."/>
            <person name="Vavikolanu K."/>
            <person name="Vyas G."/>
            <person name="Nadendla S."/>
            <person name="George J."/>
            <person name="Sichtig H."/>
        </authorList>
    </citation>
    <scope>NUCLEOTIDE SEQUENCE [LARGE SCALE GENOMIC DNA]</scope>
    <source>
        <strain evidence="3">FDAARGOS_343</strain>
    </source>
</reference>
<dbReference type="InterPro" id="IPR039315">
    <property type="entry name" value="CheW"/>
</dbReference>
<evidence type="ECO:0000259" key="1">
    <source>
        <dbReference type="PROSITE" id="PS50851"/>
    </source>
</evidence>
<dbReference type="CDD" id="cd00588">
    <property type="entry name" value="CheW_like"/>
    <property type="match status" value="1"/>
</dbReference>
<dbReference type="InterPro" id="IPR036061">
    <property type="entry name" value="CheW-like_dom_sf"/>
</dbReference>
<dbReference type="EMBL" id="RIBP01000004">
    <property type="protein sequence ID" value="TRZ39113.1"/>
    <property type="molecule type" value="Genomic_DNA"/>
</dbReference>
<dbReference type="PROSITE" id="PS50851">
    <property type="entry name" value="CHEW"/>
    <property type="match status" value="1"/>
</dbReference>
<protein>
    <submittedName>
        <fullName evidence="2">Chemotaxis protein CheW</fullName>
    </submittedName>
</protein>
<dbReference type="Gene3D" id="2.40.50.180">
    <property type="entry name" value="CheA-289, Domain 4"/>
    <property type="match status" value="1"/>
</dbReference>
<dbReference type="GO" id="GO:0006935">
    <property type="term" value="P:chemotaxis"/>
    <property type="evidence" value="ECO:0007669"/>
    <property type="project" value="InterPro"/>
</dbReference>
<name>A0A553SQ37_NIACI</name>
<dbReference type="InterPro" id="IPR002545">
    <property type="entry name" value="CheW-lke_dom"/>
</dbReference>
<dbReference type="PANTHER" id="PTHR22617">
    <property type="entry name" value="CHEMOTAXIS SENSOR HISTIDINE KINASE-RELATED"/>
    <property type="match status" value="1"/>
</dbReference>
<dbReference type="GO" id="GO:0007165">
    <property type="term" value="P:signal transduction"/>
    <property type="evidence" value="ECO:0007669"/>
    <property type="project" value="InterPro"/>
</dbReference>
<dbReference type="Gene3D" id="2.30.30.40">
    <property type="entry name" value="SH3 Domains"/>
    <property type="match status" value="1"/>
</dbReference>
<evidence type="ECO:0000313" key="2">
    <source>
        <dbReference type="EMBL" id="TRZ39113.1"/>
    </source>
</evidence>